<accession>A0A6J7PMQ4</accession>
<gene>
    <name evidence="2" type="ORF">UFOPK3954_02090</name>
</gene>
<sequence>MYVPLARGTRSKVVNALQRALTAAGYRVRTTGLFGPQTARSLNAFQRANRLPVSSTLSLRAARLLGLTPVPKLPMRYGQRGDNVLLLQEVLRERGALITADGRFGSGTRTAVRAFQRSAGLRVTGVVDTATAKALGW</sequence>
<dbReference type="InterPro" id="IPR036366">
    <property type="entry name" value="PGBDSf"/>
</dbReference>
<dbReference type="Gene3D" id="1.10.101.10">
    <property type="entry name" value="PGBD-like superfamily/PGBD"/>
    <property type="match status" value="2"/>
</dbReference>
<feature type="domain" description="Peptidoglycan binding-like" evidence="1">
    <location>
        <begin position="13"/>
        <end position="53"/>
    </location>
</feature>
<feature type="domain" description="Peptidoglycan binding-like" evidence="1">
    <location>
        <begin position="80"/>
        <end position="135"/>
    </location>
</feature>
<proteinExistence type="predicted"/>
<name>A0A6J7PMQ4_9ZZZZ</name>
<organism evidence="2">
    <name type="scientific">freshwater metagenome</name>
    <dbReference type="NCBI Taxonomy" id="449393"/>
    <lineage>
        <taxon>unclassified sequences</taxon>
        <taxon>metagenomes</taxon>
        <taxon>ecological metagenomes</taxon>
    </lineage>
</organism>
<dbReference type="InterPro" id="IPR036365">
    <property type="entry name" value="PGBD-like_sf"/>
</dbReference>
<evidence type="ECO:0000259" key="1">
    <source>
        <dbReference type="Pfam" id="PF01471"/>
    </source>
</evidence>
<dbReference type="SUPFAM" id="SSF47090">
    <property type="entry name" value="PGBD-like"/>
    <property type="match status" value="2"/>
</dbReference>
<dbReference type="Pfam" id="PF01471">
    <property type="entry name" value="PG_binding_1"/>
    <property type="match status" value="2"/>
</dbReference>
<dbReference type="InterPro" id="IPR002477">
    <property type="entry name" value="Peptidoglycan-bd-like"/>
</dbReference>
<dbReference type="AlphaFoldDB" id="A0A6J7PMQ4"/>
<protein>
    <submittedName>
        <fullName evidence="2">Unannotated protein</fullName>
    </submittedName>
</protein>
<dbReference type="EMBL" id="CAFBON010000282">
    <property type="protein sequence ID" value="CAB5006677.1"/>
    <property type="molecule type" value="Genomic_DNA"/>
</dbReference>
<evidence type="ECO:0000313" key="2">
    <source>
        <dbReference type="EMBL" id="CAB5006677.1"/>
    </source>
</evidence>
<reference evidence="2" key="1">
    <citation type="submission" date="2020-05" db="EMBL/GenBank/DDBJ databases">
        <authorList>
            <person name="Chiriac C."/>
            <person name="Salcher M."/>
            <person name="Ghai R."/>
            <person name="Kavagutti S V."/>
        </authorList>
    </citation>
    <scope>NUCLEOTIDE SEQUENCE</scope>
</reference>